<protein>
    <submittedName>
        <fullName evidence="2">Uncharacterized protein</fullName>
    </submittedName>
</protein>
<dbReference type="AlphaFoldDB" id="A0A1A9V787"/>
<evidence type="ECO:0000313" key="2">
    <source>
        <dbReference type="EnsemblMetazoa" id="GAUT028169-PA"/>
    </source>
</evidence>
<reference evidence="2" key="1">
    <citation type="submission" date="2020-05" db="UniProtKB">
        <authorList>
            <consortium name="EnsemblMetazoa"/>
        </authorList>
    </citation>
    <scope>IDENTIFICATION</scope>
    <source>
        <strain evidence="2">TTRI</strain>
    </source>
</reference>
<feature type="transmembrane region" description="Helical" evidence="1">
    <location>
        <begin position="80"/>
        <end position="101"/>
    </location>
</feature>
<keyword evidence="3" id="KW-1185">Reference proteome</keyword>
<evidence type="ECO:0000313" key="3">
    <source>
        <dbReference type="Proteomes" id="UP000078200"/>
    </source>
</evidence>
<sequence>MQSTLRTSHGGNIISIDKPQMVLDYTANMGGVDLAATIVMFNSVMGNMVVVSKVLTLLVVLAIATVTARVSGSSNGYTSLILGLICTTVGIFLLILLSLLLSKRQRFANSMGCFKSIL</sequence>
<organism evidence="2 3">
    <name type="scientific">Glossina austeni</name>
    <name type="common">Savannah tsetse fly</name>
    <dbReference type="NCBI Taxonomy" id="7395"/>
    <lineage>
        <taxon>Eukaryota</taxon>
        <taxon>Metazoa</taxon>
        <taxon>Ecdysozoa</taxon>
        <taxon>Arthropoda</taxon>
        <taxon>Hexapoda</taxon>
        <taxon>Insecta</taxon>
        <taxon>Pterygota</taxon>
        <taxon>Neoptera</taxon>
        <taxon>Endopterygota</taxon>
        <taxon>Diptera</taxon>
        <taxon>Brachycera</taxon>
        <taxon>Muscomorpha</taxon>
        <taxon>Hippoboscoidea</taxon>
        <taxon>Glossinidae</taxon>
        <taxon>Glossina</taxon>
    </lineage>
</organism>
<keyword evidence="1" id="KW-1133">Transmembrane helix</keyword>
<evidence type="ECO:0000256" key="1">
    <source>
        <dbReference type="SAM" id="Phobius"/>
    </source>
</evidence>
<proteinExistence type="predicted"/>
<dbReference type="EnsemblMetazoa" id="GAUT028169-RA">
    <property type="protein sequence ID" value="GAUT028169-PA"/>
    <property type="gene ID" value="GAUT028169"/>
</dbReference>
<dbReference type="VEuPathDB" id="VectorBase:GAUT028169"/>
<keyword evidence="1" id="KW-0812">Transmembrane</keyword>
<dbReference type="Proteomes" id="UP000078200">
    <property type="component" value="Unassembled WGS sequence"/>
</dbReference>
<name>A0A1A9V787_GLOAU</name>
<accession>A0A1A9V787</accession>
<keyword evidence="1" id="KW-0472">Membrane</keyword>
<feature type="transmembrane region" description="Helical" evidence="1">
    <location>
        <begin position="50"/>
        <end position="68"/>
    </location>
</feature>